<name>A0A1B2HME8_9PSEU</name>
<dbReference type="RefSeq" id="WP_065917252.1">
    <property type="nucleotide sequence ID" value="NZ_CP016793.1"/>
</dbReference>
<organism evidence="1 2">
    <name type="scientific">Lentzea guizhouensis</name>
    <dbReference type="NCBI Taxonomy" id="1586287"/>
    <lineage>
        <taxon>Bacteria</taxon>
        <taxon>Bacillati</taxon>
        <taxon>Actinomycetota</taxon>
        <taxon>Actinomycetes</taxon>
        <taxon>Pseudonocardiales</taxon>
        <taxon>Pseudonocardiaceae</taxon>
        <taxon>Lentzea</taxon>
    </lineage>
</organism>
<dbReference type="AlphaFoldDB" id="A0A1B2HME8"/>
<proteinExistence type="predicted"/>
<protein>
    <submittedName>
        <fullName evidence="1">Uncharacterized protein</fullName>
    </submittedName>
</protein>
<evidence type="ECO:0000313" key="1">
    <source>
        <dbReference type="EMBL" id="ANZ38907.1"/>
    </source>
</evidence>
<dbReference type="KEGG" id="led:BBK82_25375"/>
<sequence length="100" mass="11011">MNPTDPPTDTELWAVLHVDEFQFRLVKPWNLDTLPAALRNAAARGTQIEVRAYTDLNAEVTVLINPSRARVVHVAKRNVVVPRTGMPDVSVHGLTEAMAG</sequence>
<accession>A0A1B2HME8</accession>
<keyword evidence="2" id="KW-1185">Reference proteome</keyword>
<gene>
    <name evidence="1" type="ORF">BBK82_25375</name>
</gene>
<dbReference type="OrthoDB" id="3692164at2"/>
<dbReference type="Proteomes" id="UP000093053">
    <property type="component" value="Chromosome"/>
</dbReference>
<dbReference type="STRING" id="1586287.BBK82_25375"/>
<evidence type="ECO:0000313" key="2">
    <source>
        <dbReference type="Proteomes" id="UP000093053"/>
    </source>
</evidence>
<dbReference type="EMBL" id="CP016793">
    <property type="protein sequence ID" value="ANZ38907.1"/>
    <property type="molecule type" value="Genomic_DNA"/>
</dbReference>
<reference evidence="1 2" key="1">
    <citation type="submission" date="2016-07" db="EMBL/GenBank/DDBJ databases">
        <title>Complete genome sequence of the Lentzea guizhouensis DHS C013.</title>
        <authorList>
            <person name="Cao C."/>
        </authorList>
    </citation>
    <scope>NUCLEOTIDE SEQUENCE [LARGE SCALE GENOMIC DNA]</scope>
    <source>
        <strain evidence="1 2">DHS C013</strain>
    </source>
</reference>